<evidence type="ECO:0000256" key="2">
    <source>
        <dbReference type="ARBA" id="ARBA00005189"/>
    </source>
</evidence>
<evidence type="ECO:0000256" key="21">
    <source>
        <dbReference type="ARBA" id="ARBA00049559"/>
    </source>
</evidence>
<dbReference type="SUPFAM" id="SSF51735">
    <property type="entry name" value="NAD(P)-binding Rossmann-fold domains"/>
    <property type="match status" value="1"/>
</dbReference>
<evidence type="ECO:0000313" key="22">
    <source>
        <dbReference type="EMBL" id="MCT7359852.1"/>
    </source>
</evidence>
<evidence type="ECO:0000256" key="19">
    <source>
        <dbReference type="ARBA" id="ARBA00049251"/>
    </source>
</evidence>
<dbReference type="InterPro" id="IPR052388">
    <property type="entry name" value="Peroxisomal_t2-enoyl-CoA_red"/>
</dbReference>
<evidence type="ECO:0000256" key="6">
    <source>
        <dbReference type="ARBA" id="ARBA00022832"/>
    </source>
</evidence>
<keyword evidence="10" id="KW-0576">Peroxisome</keyword>
<dbReference type="Proteomes" id="UP001147830">
    <property type="component" value="Unassembled WGS sequence"/>
</dbReference>
<comment type="subcellular location">
    <subcellularLocation>
        <location evidence="1">Peroxisome</location>
    </subcellularLocation>
</comment>
<name>A0A9X3AHF1_9GAMM</name>
<keyword evidence="23" id="KW-1185">Reference proteome</keyword>
<evidence type="ECO:0000256" key="4">
    <source>
        <dbReference type="ARBA" id="ARBA00022516"/>
    </source>
</evidence>
<keyword evidence="9" id="KW-0443">Lipid metabolism</keyword>
<dbReference type="EMBL" id="JAOANI010000019">
    <property type="protein sequence ID" value="MCT7359852.1"/>
    <property type="molecule type" value="Genomic_DNA"/>
</dbReference>
<evidence type="ECO:0000256" key="9">
    <source>
        <dbReference type="ARBA" id="ARBA00023098"/>
    </source>
</evidence>
<keyword evidence="4" id="KW-0444">Lipid biosynthesis</keyword>
<dbReference type="PANTHER" id="PTHR24317:SF7">
    <property type="entry name" value="PEROXISOMAL TRANS-2-ENOYL-COA REDUCTASE"/>
    <property type="match status" value="1"/>
</dbReference>
<dbReference type="Gene3D" id="3.40.50.720">
    <property type="entry name" value="NAD(P)-binding Rossmann-like Domain"/>
    <property type="match status" value="1"/>
</dbReference>
<evidence type="ECO:0000256" key="13">
    <source>
        <dbReference type="ARBA" id="ARBA00038622"/>
    </source>
</evidence>
<comment type="caution">
    <text evidence="22">The sequence shown here is derived from an EMBL/GenBank/DDBJ whole genome shotgun (WGS) entry which is preliminary data.</text>
</comment>
<proteinExistence type="inferred from homology"/>
<evidence type="ECO:0000256" key="10">
    <source>
        <dbReference type="ARBA" id="ARBA00023140"/>
    </source>
</evidence>
<comment type="catalytic activity">
    <reaction evidence="18">
        <text>(2E)-hexenoyl-CoA + NADPH + H(+) = hexanoyl-CoA + NADP(+)</text>
        <dbReference type="Rhea" id="RHEA:44956"/>
        <dbReference type="ChEBI" id="CHEBI:15378"/>
        <dbReference type="ChEBI" id="CHEBI:57783"/>
        <dbReference type="ChEBI" id="CHEBI:58349"/>
        <dbReference type="ChEBI" id="CHEBI:62077"/>
        <dbReference type="ChEBI" id="CHEBI:62620"/>
    </reaction>
    <physiologicalReaction direction="left-to-right" evidence="18">
        <dbReference type="Rhea" id="RHEA:44957"/>
    </physiologicalReaction>
</comment>
<evidence type="ECO:0000256" key="15">
    <source>
        <dbReference type="ARBA" id="ARBA00041063"/>
    </source>
</evidence>
<dbReference type="InterPro" id="IPR002347">
    <property type="entry name" value="SDR_fam"/>
</dbReference>
<keyword evidence="7" id="KW-0521">NADP</keyword>
<reference evidence="22" key="1">
    <citation type="journal article" date="2022" name="Front. Microbiol.">
        <title>Genome-based taxonomic rearrangement of Oceanobacter-related bacteria including the description of Thalassolituus hydrocarbonoclasticus sp. nov. and Thalassolituus pacificus sp. nov. and emended description of the genus Thalassolituus.</title>
        <authorList>
            <person name="Dong C."/>
            <person name="Wei L."/>
            <person name="Wang J."/>
            <person name="Lai Q."/>
            <person name="Huang Z."/>
            <person name="Shao Z."/>
        </authorList>
    </citation>
    <scope>NUCLEOTIDE SEQUENCE</scope>
    <source>
        <strain evidence="22">59MF3M-4</strain>
    </source>
</reference>
<evidence type="ECO:0000256" key="5">
    <source>
        <dbReference type="ARBA" id="ARBA00022553"/>
    </source>
</evidence>
<organism evidence="22 23">
    <name type="scientific">Thalassolituus pacificus</name>
    <dbReference type="NCBI Taxonomy" id="2975440"/>
    <lineage>
        <taxon>Bacteria</taxon>
        <taxon>Pseudomonadati</taxon>
        <taxon>Pseudomonadota</taxon>
        <taxon>Gammaproteobacteria</taxon>
        <taxon>Oceanospirillales</taxon>
        <taxon>Oceanospirillaceae</taxon>
        <taxon>Thalassolituus</taxon>
    </lineage>
</organism>
<dbReference type="InterPro" id="IPR036291">
    <property type="entry name" value="NAD(P)-bd_dom_sf"/>
</dbReference>
<comment type="subunit">
    <text evidence="13">Interacts with PEX5, probably required to target it into peroxisomes.</text>
</comment>
<evidence type="ECO:0000256" key="3">
    <source>
        <dbReference type="ARBA" id="ARBA00006484"/>
    </source>
</evidence>
<comment type="catalytic activity">
    <reaction evidence="16">
        <text>(2E)-dodecenoyl-CoA + NADPH + H(+) = dodecanoyl-CoA + NADP(+)</text>
        <dbReference type="Rhea" id="RHEA:44964"/>
        <dbReference type="ChEBI" id="CHEBI:15378"/>
        <dbReference type="ChEBI" id="CHEBI:57330"/>
        <dbReference type="ChEBI" id="CHEBI:57375"/>
        <dbReference type="ChEBI" id="CHEBI:57783"/>
        <dbReference type="ChEBI" id="CHEBI:58349"/>
    </reaction>
    <physiologicalReaction direction="left-to-right" evidence="16">
        <dbReference type="Rhea" id="RHEA:44965"/>
    </physiologicalReaction>
</comment>
<accession>A0A9X3AHF1</accession>
<evidence type="ECO:0000256" key="12">
    <source>
        <dbReference type="ARBA" id="ARBA00037124"/>
    </source>
</evidence>
<dbReference type="GO" id="GO:0019166">
    <property type="term" value="F:trans-2-enoyl-CoA reductase (NADPH) activity"/>
    <property type="evidence" value="ECO:0007669"/>
    <property type="project" value="UniProtKB-EC"/>
</dbReference>
<comment type="pathway">
    <text evidence="2">Lipid metabolism.</text>
</comment>
<evidence type="ECO:0000313" key="23">
    <source>
        <dbReference type="Proteomes" id="UP001147830"/>
    </source>
</evidence>
<evidence type="ECO:0000256" key="20">
    <source>
        <dbReference type="ARBA" id="ARBA00049386"/>
    </source>
</evidence>
<comment type="catalytic activity">
    <reaction evidence="20">
        <text>(2E)-decenoyl-CoA + NADPH + H(+) = decanoyl-CoA + NADP(+)</text>
        <dbReference type="Rhea" id="RHEA:44960"/>
        <dbReference type="ChEBI" id="CHEBI:15378"/>
        <dbReference type="ChEBI" id="CHEBI:57783"/>
        <dbReference type="ChEBI" id="CHEBI:58349"/>
        <dbReference type="ChEBI" id="CHEBI:61406"/>
        <dbReference type="ChEBI" id="CHEBI:61430"/>
    </reaction>
    <physiologicalReaction direction="left-to-right" evidence="20">
        <dbReference type="Rhea" id="RHEA:44961"/>
    </physiologicalReaction>
</comment>
<reference evidence="22" key="2">
    <citation type="submission" date="2022-08" db="EMBL/GenBank/DDBJ databases">
        <authorList>
            <person name="Dong C."/>
        </authorList>
    </citation>
    <scope>NUCLEOTIDE SEQUENCE</scope>
    <source>
        <strain evidence="22">59MF3M-4</strain>
    </source>
</reference>
<evidence type="ECO:0000256" key="18">
    <source>
        <dbReference type="ARBA" id="ARBA00049108"/>
    </source>
</evidence>
<gene>
    <name evidence="22" type="ORF">NYR02_12605</name>
</gene>
<dbReference type="EC" id="1.3.1.38" evidence="14"/>
<comment type="catalytic activity">
    <reaction evidence="21">
        <text>(2E)-octenoyl-CoA + NADPH + H(+) = octanoyl-CoA + NADP(+)</text>
        <dbReference type="Rhea" id="RHEA:44952"/>
        <dbReference type="ChEBI" id="CHEBI:15378"/>
        <dbReference type="ChEBI" id="CHEBI:57386"/>
        <dbReference type="ChEBI" id="CHEBI:57783"/>
        <dbReference type="ChEBI" id="CHEBI:58349"/>
        <dbReference type="ChEBI" id="CHEBI:62242"/>
    </reaction>
    <physiologicalReaction direction="left-to-right" evidence="21">
        <dbReference type="Rhea" id="RHEA:44953"/>
    </physiologicalReaction>
</comment>
<dbReference type="AlphaFoldDB" id="A0A9X3AHF1"/>
<evidence type="ECO:0000256" key="8">
    <source>
        <dbReference type="ARBA" id="ARBA00023002"/>
    </source>
</evidence>
<evidence type="ECO:0000256" key="14">
    <source>
        <dbReference type="ARBA" id="ARBA00038849"/>
    </source>
</evidence>
<dbReference type="FunFam" id="3.40.50.720:FF:000084">
    <property type="entry name" value="Short-chain dehydrogenase reductase"/>
    <property type="match status" value="1"/>
</dbReference>
<comment type="catalytic activity">
    <reaction evidence="17">
        <text>(2E)-tetradecenoyl-CoA + NADPH + H(+) = tetradecanoyl-CoA + NADP(+)</text>
        <dbReference type="Rhea" id="RHEA:44968"/>
        <dbReference type="ChEBI" id="CHEBI:15378"/>
        <dbReference type="ChEBI" id="CHEBI:57385"/>
        <dbReference type="ChEBI" id="CHEBI:57783"/>
        <dbReference type="ChEBI" id="CHEBI:58349"/>
        <dbReference type="ChEBI" id="CHEBI:61405"/>
    </reaction>
    <physiologicalReaction direction="left-to-right" evidence="17">
        <dbReference type="Rhea" id="RHEA:44969"/>
    </physiologicalReaction>
</comment>
<dbReference type="PANTHER" id="PTHR24317">
    <property type="entry name" value="PEROXISOMAL TRANS-2-ENOYL-COA REDUCTASE"/>
    <property type="match status" value="1"/>
</dbReference>
<dbReference type="CDD" id="cd05369">
    <property type="entry name" value="TER_DECR_SDR_a"/>
    <property type="match status" value="1"/>
</dbReference>
<dbReference type="PRINTS" id="PR00081">
    <property type="entry name" value="GDHRDH"/>
</dbReference>
<evidence type="ECO:0000256" key="1">
    <source>
        <dbReference type="ARBA" id="ARBA00004275"/>
    </source>
</evidence>
<dbReference type="Pfam" id="PF13561">
    <property type="entry name" value="adh_short_C2"/>
    <property type="match status" value="1"/>
</dbReference>
<protein>
    <recommendedName>
        <fullName evidence="15">Peroxisomal trans-2-enoyl-CoA reductase</fullName>
        <ecNumber evidence="14">1.3.1.38</ecNumber>
    </recommendedName>
</protein>
<evidence type="ECO:0000256" key="7">
    <source>
        <dbReference type="ARBA" id="ARBA00022857"/>
    </source>
</evidence>
<keyword evidence="6" id="KW-0276">Fatty acid metabolism</keyword>
<evidence type="ECO:0000256" key="17">
    <source>
        <dbReference type="ARBA" id="ARBA00048686"/>
    </source>
</evidence>
<dbReference type="RefSeq" id="WP_260976706.1">
    <property type="nucleotide sequence ID" value="NZ_JAOANI010000019.1"/>
</dbReference>
<comment type="similarity">
    <text evidence="3">Belongs to the short-chain dehydrogenases/reductases (SDR) family.</text>
</comment>
<sequence length="293" mass="31210">MPYQSTLRADIFAGKTLLVSGGGSGIGRCTAHELASLGANLVLIGRNEEKLQKVQAEIQQDGGQACYYSLDIRDEDAVVSTINAIVTEHGPIAGLFNNAGGQFPSPLEFINKKGFEAVLNTNLTGTFLMMREVYRQSMQKHGGAIVNMTADNLNGMPGMGHSGAARAGVENITKTAAWEWGKSGVRVNAVAPGWVASSGFDTYSPAMQKTIRNLRHHVPLKRIATEAEISSAVCFLLSEGANFISGVCLRVDGGSSMGSAPAIIPLPDKPATNSESFNGFHRYELPDVLKNNQ</sequence>
<dbReference type="GO" id="GO:0006633">
    <property type="term" value="P:fatty acid biosynthetic process"/>
    <property type="evidence" value="ECO:0007669"/>
    <property type="project" value="UniProtKB-KW"/>
</dbReference>
<comment type="catalytic activity">
    <reaction evidence="19">
        <text>a (2E)-enoyl-CoA + NADPH + H(+) = a 2,3-saturated acyl-CoA + NADP(+)</text>
        <dbReference type="Rhea" id="RHEA:33763"/>
        <dbReference type="ChEBI" id="CHEBI:15378"/>
        <dbReference type="ChEBI" id="CHEBI:57783"/>
        <dbReference type="ChEBI" id="CHEBI:58349"/>
        <dbReference type="ChEBI" id="CHEBI:58856"/>
        <dbReference type="ChEBI" id="CHEBI:65111"/>
        <dbReference type="EC" id="1.3.1.38"/>
    </reaction>
    <physiologicalReaction direction="left-to-right" evidence="19">
        <dbReference type="Rhea" id="RHEA:33764"/>
    </physiologicalReaction>
</comment>
<evidence type="ECO:0000256" key="11">
    <source>
        <dbReference type="ARBA" id="ARBA00023160"/>
    </source>
</evidence>
<keyword evidence="8" id="KW-0560">Oxidoreductase</keyword>
<evidence type="ECO:0000256" key="16">
    <source>
        <dbReference type="ARBA" id="ARBA00047570"/>
    </source>
</evidence>
<keyword evidence="11" id="KW-0275">Fatty acid biosynthesis</keyword>
<keyword evidence="5" id="KW-0597">Phosphoprotein</keyword>
<comment type="function">
    <text evidence="12">Participates in chain elongation of fatty acids. Catalyzes the reduction of trans-2-enoyl-CoAs of varying chain lengths from 6:1 to 16:1, having maximum activity with 10:1 CoA. Has no 2,4-dienoyl-CoA reductase activity.</text>
</comment>